<dbReference type="GO" id="GO:0061630">
    <property type="term" value="F:ubiquitin protein ligase activity"/>
    <property type="evidence" value="ECO:0007669"/>
    <property type="project" value="UniProtKB-EC"/>
</dbReference>
<evidence type="ECO:0000256" key="13">
    <source>
        <dbReference type="SAM" id="SignalP"/>
    </source>
</evidence>
<feature type="compositionally biased region" description="Low complexity" evidence="11">
    <location>
        <begin position="647"/>
        <end position="676"/>
    </location>
</feature>
<feature type="compositionally biased region" description="Basic and acidic residues" evidence="11">
    <location>
        <begin position="824"/>
        <end position="836"/>
    </location>
</feature>
<protein>
    <recommendedName>
        <fullName evidence="3">RING-type E3 ubiquitin transferase</fullName>
        <ecNumber evidence="3">2.3.2.27</ecNumber>
    </recommendedName>
</protein>
<feature type="region of interest" description="Disordered" evidence="11">
    <location>
        <begin position="781"/>
        <end position="851"/>
    </location>
</feature>
<dbReference type="Proteomes" id="UP000070133">
    <property type="component" value="Unassembled WGS sequence"/>
</dbReference>
<sequence length="851" mass="90901">MRPLRFLLTLLSCVLAFFLLLFVGPFNNAAREDVDARGRSFGTYFNWRAPSSLFPPSAIISITDDNSTNFVARPAAFGPLLPVKSLSGQLWIGSGFGNDHLGRGGSGAGAGGELGCSDVPGWDDGAWSTTKKNSDGKSAAAESQGSNAKRAADDDDTRESPQKEYPTEDDGTDDHLHHPLPASDGLKTNGEAAGYTKKPTHADIQSLQESAEIAGKVVLLSRGGCGFLEKVKWVQRRGGIALIVGDDIRGGPLVTMYARGDTSNVTIPSLFTSYTTAQLLSSLMPAHGSTIDDAARMALTVGDKSQEQMSAGKVKAADKPNFTTTTGTTKASSTAQTKIPGKDRKPASKHAEAEQKANSRCGWFASAFGACSDGHADSRRPPSSGNIGWVLQEEFEDDEKPIGKVGKQPPSSTASTKRPATTAKAGSHDGFVIGVQDWRDPDLVAEAKEQHLKDSSTSSSSSALPRTSKAVTTSLQGGSITPGSGEYGKANHEAVDLLSPKKSQANNDGMTSQQTDNQGQDASRGWLGRLFSSDPSQEDAKPDTASQKDETKAELDSHHGKAPASPKKMPSKHGAPAHEGLWVTLSQTSMSSSPFFDTLLVLVVSPLVTLTVVYALLLLRSRIRRRRWRAPKSVVERLPVRTYQTMASSTASTTSSTSAPSATTPLLPASRPISTRSRPRARTASEVPQGGSLLSDEMASPSLEQIEEKRAAGLAEWRRRYGGKQRECVVCLEEYVDGVSRVMSLPCGHEFHAECITPWLTTRRRTCPICKGDVVRSLARHGAASSSTSPSSALQPYHDSEDEDDVQEQAANIVNDDPAAQEPVSREDEAFEDLERGLSTPASIAEPDRNR</sequence>
<dbReference type="PANTHER" id="PTHR47168:SF1">
    <property type="entry name" value="OS02G0798600 PROTEIN"/>
    <property type="match status" value="1"/>
</dbReference>
<dbReference type="CDD" id="cd04813">
    <property type="entry name" value="PA_1"/>
    <property type="match status" value="1"/>
</dbReference>
<evidence type="ECO:0000256" key="6">
    <source>
        <dbReference type="ARBA" id="ARBA00022771"/>
    </source>
</evidence>
<evidence type="ECO:0000256" key="12">
    <source>
        <dbReference type="SAM" id="Phobius"/>
    </source>
</evidence>
<dbReference type="FunFam" id="3.30.40.10:FF:000364">
    <property type="entry name" value="Protease-associated PA domain protein"/>
    <property type="match status" value="1"/>
</dbReference>
<keyword evidence="4 12" id="KW-0812">Transmembrane</keyword>
<keyword evidence="6 10" id="KW-0863">Zinc-finger</keyword>
<dbReference type="PROSITE" id="PS50089">
    <property type="entry name" value="ZF_RING_2"/>
    <property type="match status" value="1"/>
</dbReference>
<accession>A0A139GXZ3</accession>
<keyword evidence="16" id="KW-1185">Reference proteome</keyword>
<dbReference type="STRING" id="321146.A0A139GXZ3"/>
<feature type="compositionally biased region" description="Polar residues" evidence="11">
    <location>
        <begin position="463"/>
        <end position="482"/>
    </location>
</feature>
<feature type="region of interest" description="Disordered" evidence="11">
    <location>
        <begin position="448"/>
        <end position="489"/>
    </location>
</feature>
<dbReference type="OrthoDB" id="5357315at2759"/>
<comment type="subcellular location">
    <subcellularLocation>
        <location evidence="2">Membrane</location>
        <topology evidence="2">Single-pass membrane protein</topology>
    </subcellularLocation>
</comment>
<keyword evidence="9 12" id="KW-0472">Membrane</keyword>
<feature type="compositionally biased region" description="Polar residues" evidence="11">
    <location>
        <begin position="409"/>
        <end position="419"/>
    </location>
</feature>
<dbReference type="GO" id="GO:0008270">
    <property type="term" value="F:zinc ion binding"/>
    <property type="evidence" value="ECO:0007669"/>
    <property type="project" value="UniProtKB-KW"/>
</dbReference>
<dbReference type="CDD" id="cd16454">
    <property type="entry name" value="RING-H2_PA-TM-RING"/>
    <property type="match status" value="1"/>
</dbReference>
<comment type="caution">
    <text evidence="15">The sequence shown here is derived from an EMBL/GenBank/DDBJ whole genome shotgun (WGS) entry which is preliminary data.</text>
</comment>
<evidence type="ECO:0000256" key="4">
    <source>
        <dbReference type="ARBA" id="ARBA00022692"/>
    </source>
</evidence>
<feature type="signal peptide" evidence="13">
    <location>
        <begin position="1"/>
        <end position="16"/>
    </location>
</feature>
<dbReference type="SMART" id="SM00184">
    <property type="entry name" value="RING"/>
    <property type="match status" value="1"/>
</dbReference>
<evidence type="ECO:0000256" key="10">
    <source>
        <dbReference type="PROSITE-ProRule" id="PRU00175"/>
    </source>
</evidence>
<feature type="compositionally biased region" description="Polar residues" evidence="11">
    <location>
        <begin position="502"/>
        <end position="521"/>
    </location>
</feature>
<name>A0A139GXZ3_9PEZI</name>
<dbReference type="Pfam" id="PF13639">
    <property type="entry name" value="zf-RING_2"/>
    <property type="match status" value="1"/>
</dbReference>
<dbReference type="InterPro" id="IPR003137">
    <property type="entry name" value="PA_domain"/>
</dbReference>
<dbReference type="SUPFAM" id="SSF52025">
    <property type="entry name" value="PA domain"/>
    <property type="match status" value="1"/>
</dbReference>
<feature type="transmembrane region" description="Helical" evidence="12">
    <location>
        <begin position="599"/>
        <end position="619"/>
    </location>
</feature>
<evidence type="ECO:0000313" key="16">
    <source>
        <dbReference type="Proteomes" id="UP000070133"/>
    </source>
</evidence>
<evidence type="ECO:0000256" key="1">
    <source>
        <dbReference type="ARBA" id="ARBA00000900"/>
    </source>
</evidence>
<evidence type="ECO:0000256" key="11">
    <source>
        <dbReference type="SAM" id="MobiDB-lite"/>
    </source>
</evidence>
<keyword evidence="5" id="KW-0479">Metal-binding</keyword>
<evidence type="ECO:0000256" key="9">
    <source>
        <dbReference type="ARBA" id="ARBA00023136"/>
    </source>
</evidence>
<dbReference type="EC" id="2.3.2.27" evidence="3"/>
<keyword evidence="7" id="KW-0862">Zinc</keyword>
<dbReference type="InterPro" id="IPR011016">
    <property type="entry name" value="Znf_RING-CH"/>
</dbReference>
<feature type="domain" description="RING-type" evidence="14">
    <location>
        <begin position="728"/>
        <end position="771"/>
    </location>
</feature>
<evidence type="ECO:0000256" key="5">
    <source>
        <dbReference type="ARBA" id="ARBA00022723"/>
    </source>
</evidence>
<dbReference type="InterPro" id="IPR051653">
    <property type="entry name" value="E3_ligase_sorting_rcpt"/>
</dbReference>
<gene>
    <name evidence="15" type="ORF">AC578_9585</name>
</gene>
<dbReference type="SMART" id="SM00744">
    <property type="entry name" value="RINGv"/>
    <property type="match status" value="1"/>
</dbReference>
<feature type="compositionally biased region" description="Basic and acidic residues" evidence="11">
    <location>
        <begin position="538"/>
        <end position="559"/>
    </location>
</feature>
<dbReference type="Gene3D" id="3.50.30.30">
    <property type="match status" value="1"/>
</dbReference>
<organism evidence="15 16">
    <name type="scientific">Pseudocercospora eumusae</name>
    <dbReference type="NCBI Taxonomy" id="321146"/>
    <lineage>
        <taxon>Eukaryota</taxon>
        <taxon>Fungi</taxon>
        <taxon>Dikarya</taxon>
        <taxon>Ascomycota</taxon>
        <taxon>Pezizomycotina</taxon>
        <taxon>Dothideomycetes</taxon>
        <taxon>Dothideomycetidae</taxon>
        <taxon>Mycosphaerellales</taxon>
        <taxon>Mycosphaerellaceae</taxon>
        <taxon>Pseudocercospora</taxon>
    </lineage>
</organism>
<comment type="catalytic activity">
    <reaction evidence="1">
        <text>S-ubiquitinyl-[E2 ubiquitin-conjugating enzyme]-L-cysteine + [acceptor protein]-L-lysine = [E2 ubiquitin-conjugating enzyme]-L-cysteine + N(6)-ubiquitinyl-[acceptor protein]-L-lysine.</text>
        <dbReference type="EC" id="2.3.2.27"/>
    </reaction>
</comment>
<dbReference type="InterPro" id="IPR013083">
    <property type="entry name" value="Znf_RING/FYVE/PHD"/>
</dbReference>
<keyword evidence="8 12" id="KW-1133">Transmembrane helix</keyword>
<dbReference type="AlphaFoldDB" id="A0A139GXZ3"/>
<feature type="region of interest" description="Disordered" evidence="11">
    <location>
        <begin position="309"/>
        <end position="354"/>
    </location>
</feature>
<dbReference type="PANTHER" id="PTHR47168">
    <property type="entry name" value="RING ZINC FINGER DOMAIN SUPERFAMILY PROTEIN-RELATED"/>
    <property type="match status" value="1"/>
</dbReference>
<feature type="compositionally biased region" description="Low complexity" evidence="11">
    <location>
        <begin position="783"/>
        <end position="793"/>
    </location>
</feature>
<proteinExistence type="predicted"/>
<evidence type="ECO:0000259" key="14">
    <source>
        <dbReference type="PROSITE" id="PS50089"/>
    </source>
</evidence>
<evidence type="ECO:0000256" key="3">
    <source>
        <dbReference type="ARBA" id="ARBA00012483"/>
    </source>
</evidence>
<feature type="compositionally biased region" description="Low complexity" evidence="11">
    <location>
        <begin position="323"/>
        <end position="338"/>
    </location>
</feature>
<dbReference type="Gene3D" id="3.30.40.10">
    <property type="entry name" value="Zinc/RING finger domain, C3HC4 (zinc finger)"/>
    <property type="match status" value="1"/>
</dbReference>
<evidence type="ECO:0000313" key="15">
    <source>
        <dbReference type="EMBL" id="KXS95085.1"/>
    </source>
</evidence>
<feature type="region of interest" description="Disordered" evidence="11">
    <location>
        <begin position="646"/>
        <end position="699"/>
    </location>
</feature>
<keyword evidence="13" id="KW-0732">Signal</keyword>
<evidence type="ECO:0000256" key="2">
    <source>
        <dbReference type="ARBA" id="ARBA00004167"/>
    </source>
</evidence>
<dbReference type="Pfam" id="PF02225">
    <property type="entry name" value="PA"/>
    <property type="match status" value="1"/>
</dbReference>
<dbReference type="InterPro" id="IPR046450">
    <property type="entry name" value="PA_dom_sf"/>
</dbReference>
<evidence type="ECO:0000256" key="7">
    <source>
        <dbReference type="ARBA" id="ARBA00022833"/>
    </source>
</evidence>
<reference evidence="15 16" key="1">
    <citation type="submission" date="2015-07" db="EMBL/GenBank/DDBJ databases">
        <title>Comparative genomics of the Sigatoka disease complex on banana suggests a link between parallel evolutionary changes in Pseudocercospora fijiensis and Pseudocercospora eumusae and increased virulence on the banana host.</title>
        <authorList>
            <person name="Chang T.-C."/>
            <person name="Salvucci A."/>
            <person name="Crous P.W."/>
            <person name="Stergiopoulos I."/>
        </authorList>
    </citation>
    <scope>NUCLEOTIDE SEQUENCE [LARGE SCALE GENOMIC DNA]</scope>
    <source>
        <strain evidence="15 16">CBS 114824</strain>
    </source>
</reference>
<feature type="compositionally biased region" description="Basic and acidic residues" evidence="11">
    <location>
        <begin position="340"/>
        <end position="354"/>
    </location>
</feature>
<dbReference type="EMBL" id="LFZN01000234">
    <property type="protein sequence ID" value="KXS95085.1"/>
    <property type="molecule type" value="Genomic_DNA"/>
</dbReference>
<feature type="region of interest" description="Disordered" evidence="11">
    <location>
        <begin position="395"/>
        <end position="429"/>
    </location>
</feature>
<dbReference type="GO" id="GO:0016020">
    <property type="term" value="C:membrane"/>
    <property type="evidence" value="ECO:0007669"/>
    <property type="project" value="UniProtKB-SubCell"/>
</dbReference>
<feature type="chain" id="PRO_5007806284" description="RING-type E3 ubiquitin transferase" evidence="13">
    <location>
        <begin position="17"/>
        <end position="851"/>
    </location>
</feature>
<dbReference type="InterPro" id="IPR001841">
    <property type="entry name" value="Znf_RING"/>
</dbReference>
<dbReference type="SUPFAM" id="SSF57850">
    <property type="entry name" value="RING/U-box"/>
    <property type="match status" value="1"/>
</dbReference>
<evidence type="ECO:0000256" key="8">
    <source>
        <dbReference type="ARBA" id="ARBA00022989"/>
    </source>
</evidence>
<feature type="region of interest" description="Disordered" evidence="11">
    <location>
        <begin position="112"/>
        <end position="200"/>
    </location>
</feature>
<feature type="region of interest" description="Disordered" evidence="11">
    <location>
        <begin position="502"/>
        <end position="575"/>
    </location>
</feature>